<feature type="transmembrane region" description="Helical" evidence="7">
    <location>
        <begin position="257"/>
        <end position="281"/>
    </location>
</feature>
<dbReference type="PROSITE" id="PS00610">
    <property type="entry name" value="NA_NEUROTRAN_SYMP_1"/>
    <property type="match status" value="1"/>
</dbReference>
<proteinExistence type="inferred from homology"/>
<keyword evidence="2 6" id="KW-0813">Transport</keyword>
<evidence type="ECO:0000256" key="6">
    <source>
        <dbReference type="RuleBase" id="RU003732"/>
    </source>
</evidence>
<name>A0AAE3J9B4_9FIRM</name>
<dbReference type="AlphaFoldDB" id="A0AAE3J9B4"/>
<dbReference type="SUPFAM" id="SSF161070">
    <property type="entry name" value="SNF-like"/>
    <property type="match status" value="1"/>
</dbReference>
<dbReference type="PRINTS" id="PR00176">
    <property type="entry name" value="NANEUSMPORT"/>
</dbReference>
<evidence type="ECO:0000256" key="3">
    <source>
        <dbReference type="ARBA" id="ARBA00022692"/>
    </source>
</evidence>
<dbReference type="GO" id="GO:0016020">
    <property type="term" value="C:membrane"/>
    <property type="evidence" value="ECO:0007669"/>
    <property type="project" value="UniProtKB-SubCell"/>
</dbReference>
<feature type="transmembrane region" description="Helical" evidence="7">
    <location>
        <begin position="170"/>
        <end position="190"/>
    </location>
</feature>
<dbReference type="Proteomes" id="UP001198242">
    <property type="component" value="Unassembled WGS sequence"/>
</dbReference>
<dbReference type="PANTHER" id="PTHR42948">
    <property type="entry name" value="TRANSPORTER"/>
    <property type="match status" value="1"/>
</dbReference>
<gene>
    <name evidence="8" type="ORF">LKE05_05355</name>
</gene>
<evidence type="ECO:0000256" key="1">
    <source>
        <dbReference type="ARBA" id="ARBA00004141"/>
    </source>
</evidence>
<dbReference type="InterPro" id="IPR037272">
    <property type="entry name" value="SNS_sf"/>
</dbReference>
<keyword evidence="4 7" id="KW-1133">Transmembrane helix</keyword>
<feature type="transmembrane region" description="Helical" evidence="7">
    <location>
        <begin position="386"/>
        <end position="404"/>
    </location>
</feature>
<comment type="subcellular location">
    <subcellularLocation>
        <location evidence="1">Membrane</location>
        <topology evidence="1">Multi-pass membrane protein</topology>
    </subcellularLocation>
</comment>
<evidence type="ECO:0000256" key="7">
    <source>
        <dbReference type="SAM" id="Phobius"/>
    </source>
</evidence>
<dbReference type="PROSITE" id="PS50267">
    <property type="entry name" value="NA_NEUROTRAN_SYMP_3"/>
    <property type="match status" value="1"/>
</dbReference>
<dbReference type="Pfam" id="PF00209">
    <property type="entry name" value="SNF"/>
    <property type="match status" value="2"/>
</dbReference>
<dbReference type="CDD" id="cd10336">
    <property type="entry name" value="SLC6sbd_Tyt1-Like"/>
    <property type="match status" value="1"/>
</dbReference>
<evidence type="ECO:0000256" key="5">
    <source>
        <dbReference type="ARBA" id="ARBA00023136"/>
    </source>
</evidence>
<organism evidence="8 9">
    <name type="scientific">Hominilimicola fabiformis</name>
    <dbReference type="NCBI Taxonomy" id="2885356"/>
    <lineage>
        <taxon>Bacteria</taxon>
        <taxon>Bacillati</taxon>
        <taxon>Bacillota</taxon>
        <taxon>Clostridia</taxon>
        <taxon>Eubacteriales</taxon>
        <taxon>Oscillospiraceae</taxon>
        <taxon>Hominilimicola</taxon>
    </lineage>
</organism>
<reference evidence="8 9" key="1">
    <citation type="submission" date="2021-10" db="EMBL/GenBank/DDBJ databases">
        <title>Anaerobic single-cell dispensing facilitates the cultivation of human gut bacteria.</title>
        <authorList>
            <person name="Afrizal A."/>
        </authorList>
    </citation>
    <scope>NUCLEOTIDE SEQUENCE [LARGE SCALE GENOMIC DNA]</scope>
    <source>
        <strain evidence="8 9">CLA-AA-H232</strain>
    </source>
</reference>
<keyword evidence="6" id="KW-0769">Symport</keyword>
<feature type="transmembrane region" description="Helical" evidence="7">
    <location>
        <begin position="38"/>
        <end position="59"/>
    </location>
</feature>
<dbReference type="NCBIfam" id="NF037979">
    <property type="entry name" value="Na_transp"/>
    <property type="match status" value="1"/>
</dbReference>
<evidence type="ECO:0000256" key="2">
    <source>
        <dbReference type="ARBA" id="ARBA00022448"/>
    </source>
</evidence>
<feature type="transmembrane region" description="Helical" evidence="7">
    <location>
        <begin position="433"/>
        <end position="451"/>
    </location>
</feature>
<evidence type="ECO:0000313" key="9">
    <source>
        <dbReference type="Proteomes" id="UP001198242"/>
    </source>
</evidence>
<protein>
    <recommendedName>
        <fullName evidence="6">Transporter</fullName>
    </recommendedName>
</protein>
<feature type="transmembrane region" description="Helical" evidence="7">
    <location>
        <begin position="91"/>
        <end position="115"/>
    </location>
</feature>
<feature type="transmembrane region" description="Helical" evidence="7">
    <location>
        <begin position="306"/>
        <end position="327"/>
    </location>
</feature>
<dbReference type="GO" id="GO:0015293">
    <property type="term" value="F:symporter activity"/>
    <property type="evidence" value="ECO:0007669"/>
    <property type="project" value="UniProtKB-KW"/>
</dbReference>
<feature type="transmembrane region" description="Helical" evidence="7">
    <location>
        <begin position="144"/>
        <end position="163"/>
    </location>
</feature>
<evidence type="ECO:0000256" key="4">
    <source>
        <dbReference type="ARBA" id="ARBA00022989"/>
    </source>
</evidence>
<dbReference type="InterPro" id="IPR047218">
    <property type="entry name" value="YocR/YhdH-like"/>
</dbReference>
<accession>A0AAE3J9B4</accession>
<keyword evidence="5 7" id="KW-0472">Membrane</keyword>
<dbReference type="RefSeq" id="WP_308456174.1">
    <property type="nucleotide sequence ID" value="NZ_JAJEQM010000005.1"/>
</dbReference>
<dbReference type="InterPro" id="IPR000175">
    <property type="entry name" value="Na/ntran_symport"/>
</dbReference>
<keyword evidence="9" id="KW-1185">Reference proteome</keyword>
<keyword evidence="3 6" id="KW-0812">Transmembrane</keyword>
<comment type="caution">
    <text evidence="8">The sequence shown here is derived from an EMBL/GenBank/DDBJ whole genome shotgun (WGS) entry which is preliminary data.</text>
</comment>
<feature type="transmembrane region" description="Helical" evidence="7">
    <location>
        <begin position="226"/>
        <end position="245"/>
    </location>
</feature>
<sequence>MERENLKSRLGFILLSAGCAIGIGNVWRFPYIVGNYGGGIFVLFYLSFLALIGIPVLTIEFSIGRASQKSTAKAYQELEPRGTKWHLHSNFAIAGNYILLMFYTTVAGWMLYYFYKFAVGGFVGLDTANVKNTFNNLLASPATMTFWMLVVVVLGFGVCSLGLQKGVEKITKVMMTALLGLIIILAIHAVRLDGGIDGVKFYLLPNFEKIQEVGFFKLITTAMNQAFFTLSIGMGSMMIFGSYIDKSRTLLGESINIALLDTFVAIIAGLIIFPSCFAFNVEPDSGPSLIFITLPNVFTSMKGGRIWGSLFFLFMTFAAFSTVIALFENILTCCVEKFNITRKKAVLINIIIISVLSLPCVFGFNILSSLHPLGGESTILDFEDFLVSNLILPAGSLMYLFFCISKRGWGFDNYLKEANTGVGPKIPRWIKPYYKYVMPIIMLILLVQGIVNTFI</sequence>
<dbReference type="EMBL" id="JAJEQM010000005">
    <property type="protein sequence ID" value="MCC2210216.1"/>
    <property type="molecule type" value="Genomic_DNA"/>
</dbReference>
<feature type="transmembrane region" description="Helical" evidence="7">
    <location>
        <begin position="347"/>
        <end position="366"/>
    </location>
</feature>
<evidence type="ECO:0000313" key="8">
    <source>
        <dbReference type="EMBL" id="MCC2210216.1"/>
    </source>
</evidence>
<dbReference type="PANTHER" id="PTHR42948:SF1">
    <property type="entry name" value="TRANSPORTER"/>
    <property type="match status" value="1"/>
</dbReference>
<comment type="similarity">
    <text evidence="6">Belongs to the sodium:neurotransmitter symporter (SNF) (TC 2.A.22) family.</text>
</comment>